<accession>A0A8J2JAN1</accession>
<organism evidence="1 2">
    <name type="scientific">Allacma fusca</name>
    <dbReference type="NCBI Taxonomy" id="39272"/>
    <lineage>
        <taxon>Eukaryota</taxon>
        <taxon>Metazoa</taxon>
        <taxon>Ecdysozoa</taxon>
        <taxon>Arthropoda</taxon>
        <taxon>Hexapoda</taxon>
        <taxon>Collembola</taxon>
        <taxon>Symphypleona</taxon>
        <taxon>Sminthuridae</taxon>
        <taxon>Allacma</taxon>
    </lineage>
</organism>
<dbReference type="EMBL" id="CAJVCH010016419">
    <property type="protein sequence ID" value="CAG7681499.1"/>
    <property type="molecule type" value="Genomic_DNA"/>
</dbReference>
<evidence type="ECO:0000313" key="1">
    <source>
        <dbReference type="EMBL" id="CAG7681499.1"/>
    </source>
</evidence>
<evidence type="ECO:0000313" key="2">
    <source>
        <dbReference type="Proteomes" id="UP000708208"/>
    </source>
</evidence>
<reference evidence="1" key="1">
    <citation type="submission" date="2021-06" db="EMBL/GenBank/DDBJ databases">
        <authorList>
            <person name="Hodson N. C."/>
            <person name="Mongue J. A."/>
            <person name="Jaron S. K."/>
        </authorList>
    </citation>
    <scope>NUCLEOTIDE SEQUENCE</scope>
</reference>
<keyword evidence="2" id="KW-1185">Reference proteome</keyword>
<gene>
    <name evidence="1" type="ORF">AFUS01_LOCUS2815</name>
</gene>
<dbReference type="AlphaFoldDB" id="A0A8J2JAN1"/>
<comment type="caution">
    <text evidence="1">The sequence shown here is derived from an EMBL/GenBank/DDBJ whole genome shotgun (WGS) entry which is preliminary data.</text>
</comment>
<dbReference type="Proteomes" id="UP000708208">
    <property type="component" value="Unassembled WGS sequence"/>
</dbReference>
<feature type="non-terminal residue" evidence="1">
    <location>
        <position position="19"/>
    </location>
</feature>
<sequence length="19" mass="2122">MSTRLSKALYSQGEHTITV</sequence>
<name>A0A8J2JAN1_9HEXA</name>
<proteinExistence type="predicted"/>
<protein>
    <submittedName>
        <fullName evidence="1">Uncharacterized protein</fullName>
    </submittedName>
</protein>